<dbReference type="Proteomes" id="UP000238730">
    <property type="component" value="Unassembled WGS sequence"/>
</dbReference>
<reference evidence="5 6" key="1">
    <citation type="submission" date="2016-12" db="EMBL/GenBank/DDBJ databases">
        <title>Diversity of luminous bacteria.</title>
        <authorList>
            <person name="Yoshizawa S."/>
            <person name="Kogure K."/>
        </authorList>
    </citation>
    <scope>NUCLEOTIDE SEQUENCE [LARGE SCALE GENOMIC DNA]</scope>
    <source>
        <strain evidence="5 6">LC1-200</strain>
    </source>
</reference>
<feature type="domain" description="Smf/DprA SLOG" evidence="2">
    <location>
        <begin position="77"/>
        <end position="285"/>
    </location>
</feature>
<dbReference type="Pfam" id="PF02481">
    <property type="entry name" value="DNA_processg_A"/>
    <property type="match status" value="1"/>
</dbReference>
<name>A0A2S7W1W9_PHOAN</name>
<sequence>MSESLYPWLVLAMTPYLGGHRINKLLRHVSAQQCVGSSFEQLCQLGLTHQQATAITSPNQQRIDQALRWQQHPDQHILTLDSPAYPYLLKQISSPPPLLFVRGEAAYLAQPQVAIIGSRAASIDGREAAFNFGYALGQAEYVVTSGLALGIDGQAHLGALKSGGATVAVLGSGLDQVYPARHRQLANEIVEQGALVSEFWPDEKPRPQNFPRRNRVISGLSTGVLVVEAAEKSGSLITARYALEQGREVFALPGSIYNAQSRGCNALIKSGAKLVESPADIFNEVGTLTECAINNQIGLPLPQPENEELPFPALLANVGTEATPVDVVAERCEQPVHEVLTQLLELELLGLVSAVPGGYVRTRRS</sequence>
<dbReference type="PANTHER" id="PTHR43022">
    <property type="entry name" value="PROTEIN SMF"/>
    <property type="match status" value="1"/>
</dbReference>
<dbReference type="AlphaFoldDB" id="A0A2S7W1W9"/>
<accession>A0A2S7W1W9</accession>
<dbReference type="OrthoDB" id="9785707at2"/>
<dbReference type="EMBL" id="MSCJ01000001">
    <property type="protein sequence ID" value="PQJ68341.1"/>
    <property type="molecule type" value="Genomic_DNA"/>
</dbReference>
<evidence type="ECO:0000259" key="4">
    <source>
        <dbReference type="Pfam" id="PF25317"/>
    </source>
</evidence>
<protein>
    <submittedName>
        <fullName evidence="5">DNA protecting protein DprA</fullName>
    </submittedName>
</protein>
<feature type="domain" description="Smf/DprA SAM" evidence="4">
    <location>
        <begin position="7"/>
        <end position="68"/>
    </location>
</feature>
<evidence type="ECO:0000256" key="1">
    <source>
        <dbReference type="ARBA" id="ARBA00006525"/>
    </source>
</evidence>
<dbReference type="InterPro" id="IPR036388">
    <property type="entry name" value="WH-like_DNA-bd_sf"/>
</dbReference>
<dbReference type="SUPFAM" id="SSF102405">
    <property type="entry name" value="MCP/YpsA-like"/>
    <property type="match status" value="1"/>
</dbReference>
<evidence type="ECO:0000259" key="3">
    <source>
        <dbReference type="Pfam" id="PF17782"/>
    </source>
</evidence>
<dbReference type="InterPro" id="IPR057338">
    <property type="entry name" value="DprA_SAM"/>
</dbReference>
<proteinExistence type="inferred from homology"/>
<dbReference type="RefSeq" id="WP_105061278.1">
    <property type="nucleotide sequence ID" value="NZ_MSCJ01000001.1"/>
</dbReference>
<organism evidence="5 6">
    <name type="scientific">Photobacterium angustum</name>
    <dbReference type="NCBI Taxonomy" id="661"/>
    <lineage>
        <taxon>Bacteria</taxon>
        <taxon>Pseudomonadati</taxon>
        <taxon>Pseudomonadota</taxon>
        <taxon>Gammaproteobacteria</taxon>
        <taxon>Vibrionales</taxon>
        <taxon>Vibrionaceae</taxon>
        <taxon>Photobacterium</taxon>
    </lineage>
</organism>
<evidence type="ECO:0000313" key="6">
    <source>
        <dbReference type="Proteomes" id="UP000238730"/>
    </source>
</evidence>
<dbReference type="Pfam" id="PF25317">
    <property type="entry name" value="SAM_SMF"/>
    <property type="match status" value="1"/>
</dbReference>
<dbReference type="GO" id="GO:0009294">
    <property type="term" value="P:DNA-mediated transformation"/>
    <property type="evidence" value="ECO:0007669"/>
    <property type="project" value="InterPro"/>
</dbReference>
<dbReference type="Gene3D" id="1.10.10.10">
    <property type="entry name" value="Winged helix-like DNA-binding domain superfamily/Winged helix DNA-binding domain"/>
    <property type="match status" value="1"/>
</dbReference>
<dbReference type="InterPro" id="IPR041614">
    <property type="entry name" value="DprA_WH"/>
</dbReference>
<dbReference type="Gene3D" id="3.40.50.450">
    <property type="match status" value="1"/>
</dbReference>
<comment type="similarity">
    <text evidence="1">Belongs to the DprA/Smf family.</text>
</comment>
<gene>
    <name evidence="5" type="ORF">BTO08_13645</name>
</gene>
<dbReference type="NCBIfam" id="TIGR00732">
    <property type="entry name" value="dprA"/>
    <property type="match status" value="1"/>
</dbReference>
<dbReference type="InterPro" id="IPR057666">
    <property type="entry name" value="DrpA_SLOG"/>
</dbReference>
<comment type="caution">
    <text evidence="5">The sequence shown here is derived from an EMBL/GenBank/DDBJ whole genome shotgun (WGS) entry which is preliminary data.</text>
</comment>
<dbReference type="PANTHER" id="PTHR43022:SF1">
    <property type="entry name" value="PROTEIN SMF"/>
    <property type="match status" value="1"/>
</dbReference>
<dbReference type="InterPro" id="IPR003488">
    <property type="entry name" value="DprA"/>
</dbReference>
<evidence type="ECO:0000259" key="2">
    <source>
        <dbReference type="Pfam" id="PF02481"/>
    </source>
</evidence>
<feature type="domain" description="DprA winged helix" evidence="3">
    <location>
        <begin position="304"/>
        <end position="358"/>
    </location>
</feature>
<evidence type="ECO:0000313" key="5">
    <source>
        <dbReference type="EMBL" id="PQJ68341.1"/>
    </source>
</evidence>
<dbReference type="Pfam" id="PF17782">
    <property type="entry name" value="WHD_DprA"/>
    <property type="match status" value="1"/>
</dbReference>